<dbReference type="EMBL" id="MTHB01000029">
    <property type="protein sequence ID" value="OXC79869.1"/>
    <property type="molecule type" value="Genomic_DNA"/>
</dbReference>
<dbReference type="Gene3D" id="3.30.565.10">
    <property type="entry name" value="Histidine kinase-like ATPase, C-terminal domain"/>
    <property type="match status" value="1"/>
</dbReference>
<dbReference type="Proteomes" id="UP000214720">
    <property type="component" value="Unassembled WGS sequence"/>
</dbReference>
<dbReference type="InterPro" id="IPR036890">
    <property type="entry name" value="HATPase_C_sf"/>
</dbReference>
<sequence>MQCRQKGTAVKPYFRAQPGKTEGTRLGLSIAKSIAMAHGGTLVLSKRARVYPRQKPVEIDGSRTLKVAKMTLVCMVNQAAIAYPVSSFQTTPYGIN</sequence>
<reference evidence="2" key="1">
    <citation type="submission" date="2017-01" db="EMBL/GenBank/DDBJ databases">
        <title>Genome Analysis of Deinococcus marmoris KOPRI26562.</title>
        <authorList>
            <person name="Kim J.H."/>
            <person name="Oh H.-M."/>
        </authorList>
    </citation>
    <scope>NUCLEOTIDE SEQUENCE [LARGE SCALE GENOMIC DNA]</scope>
    <source>
        <strain evidence="2">PAMC 26633</strain>
    </source>
</reference>
<dbReference type="RefSeq" id="WP_089159474.1">
    <property type="nucleotide sequence ID" value="NZ_MTHB01000029.1"/>
</dbReference>
<accession>A0A226X9S6</accession>
<dbReference type="AlphaFoldDB" id="A0A226X9S6"/>
<evidence type="ECO:0000313" key="2">
    <source>
        <dbReference type="Proteomes" id="UP000214720"/>
    </source>
</evidence>
<protein>
    <submittedName>
        <fullName evidence="1">Uncharacterized protein</fullName>
    </submittedName>
</protein>
<organism evidence="1 2">
    <name type="scientific">Caballeronia sordidicola</name>
    <name type="common">Burkholderia sordidicola</name>
    <dbReference type="NCBI Taxonomy" id="196367"/>
    <lineage>
        <taxon>Bacteria</taxon>
        <taxon>Pseudomonadati</taxon>
        <taxon>Pseudomonadota</taxon>
        <taxon>Betaproteobacteria</taxon>
        <taxon>Burkholderiales</taxon>
        <taxon>Burkholderiaceae</taxon>
        <taxon>Caballeronia</taxon>
    </lineage>
</organism>
<comment type="caution">
    <text evidence="1">The sequence shown here is derived from an EMBL/GenBank/DDBJ whole genome shotgun (WGS) entry which is preliminary data.</text>
</comment>
<gene>
    <name evidence="1" type="ORF">BSU04_04845</name>
</gene>
<dbReference type="SUPFAM" id="SSF55874">
    <property type="entry name" value="ATPase domain of HSP90 chaperone/DNA topoisomerase II/histidine kinase"/>
    <property type="match status" value="1"/>
</dbReference>
<proteinExistence type="predicted"/>
<evidence type="ECO:0000313" key="1">
    <source>
        <dbReference type="EMBL" id="OXC79869.1"/>
    </source>
</evidence>
<name>A0A226X9S6_CABSO</name>